<keyword evidence="3" id="KW-0805">Transcription regulation</keyword>
<proteinExistence type="inferred from homology"/>
<evidence type="ECO:0000313" key="9">
    <source>
        <dbReference type="EMBL" id="KAH9825737.1"/>
    </source>
</evidence>
<feature type="region of interest" description="Disordered" evidence="8">
    <location>
        <begin position="204"/>
        <end position="225"/>
    </location>
</feature>
<accession>A0A9W7SNF4</accession>
<dbReference type="Proteomes" id="UP001138500">
    <property type="component" value="Unassembled WGS sequence"/>
</dbReference>
<dbReference type="PANTHER" id="PTHR47416:SF8">
    <property type="entry name" value="BASIC-LEUCINE ZIPPER TRANSCRIPTION FACTOR E-RELATED"/>
    <property type="match status" value="1"/>
</dbReference>
<keyword evidence="5" id="KW-0804">Transcription</keyword>
<comment type="caution">
    <text evidence="9">The sequence shown here is derived from an EMBL/GenBank/DDBJ whole genome shotgun (WGS) entry which is preliminary data.</text>
</comment>
<keyword evidence="4" id="KW-0238">DNA-binding</keyword>
<keyword evidence="7" id="KW-0175">Coiled coil</keyword>
<protein>
    <submittedName>
        <fullName evidence="9">BZIP Maf transcription factor</fullName>
    </submittedName>
</protein>
<dbReference type="AlphaFoldDB" id="A0A9W7SNF4"/>
<dbReference type="GO" id="GO:0005634">
    <property type="term" value="C:nucleus"/>
    <property type="evidence" value="ECO:0007669"/>
    <property type="project" value="UniProtKB-SubCell"/>
</dbReference>
<feature type="coiled-coil region" evidence="7">
    <location>
        <begin position="309"/>
        <end position="378"/>
    </location>
</feature>
<evidence type="ECO:0000256" key="4">
    <source>
        <dbReference type="ARBA" id="ARBA00023125"/>
    </source>
</evidence>
<dbReference type="OrthoDB" id="644067at2759"/>
<evidence type="ECO:0000256" key="8">
    <source>
        <dbReference type="SAM" id="MobiDB-lite"/>
    </source>
</evidence>
<comment type="similarity">
    <text evidence="2">Belongs to the bZIP family.</text>
</comment>
<gene>
    <name evidence="9" type="ORF">Tdes44962_MAKER00667</name>
</gene>
<evidence type="ECO:0000256" key="3">
    <source>
        <dbReference type="ARBA" id="ARBA00023015"/>
    </source>
</evidence>
<evidence type="ECO:0000313" key="10">
    <source>
        <dbReference type="Proteomes" id="UP001138500"/>
    </source>
</evidence>
<evidence type="ECO:0000256" key="5">
    <source>
        <dbReference type="ARBA" id="ARBA00023163"/>
    </source>
</evidence>
<reference evidence="9 10" key="1">
    <citation type="journal article" date="2018" name="IMA Fungus">
        <title>IMA Genome-F 10: Nine draft genome sequences of Claviceps purpurea s.lat., including C. arundinis, C. humidiphila, and C. cf. spartinae, pseudomolecules for the pitch canker pathogen Fusarium circinatum, draft genome of Davidsoniella eucalypti, Grosmannia galeiformis, Quambalaria eucalypti, and Teratosphaeria destructans.</title>
        <authorList>
            <person name="Wingfield B.D."/>
            <person name="Liu M."/>
            <person name="Nguyen H.D."/>
            <person name="Lane F.A."/>
            <person name="Morgan S.W."/>
            <person name="De Vos L."/>
            <person name="Wilken P.M."/>
            <person name="Duong T.A."/>
            <person name="Aylward J."/>
            <person name="Coetzee M.P."/>
            <person name="Dadej K."/>
            <person name="De Beer Z.W."/>
            <person name="Findlay W."/>
            <person name="Havenga M."/>
            <person name="Kolarik M."/>
            <person name="Menzies J.G."/>
            <person name="Naidoo K."/>
            <person name="Pochopski O."/>
            <person name="Shoukouhi P."/>
            <person name="Santana Q.C."/>
            <person name="Seifert K.A."/>
            <person name="Soal N."/>
            <person name="Steenkamp E.T."/>
            <person name="Tatham C.T."/>
            <person name="van der Nest M.A."/>
            <person name="Wingfield M.J."/>
        </authorList>
    </citation>
    <scope>NUCLEOTIDE SEQUENCE [LARGE SCALE GENOMIC DNA]</scope>
    <source>
        <strain evidence="9">CMW44962</strain>
    </source>
</reference>
<organism evidence="9 10">
    <name type="scientific">Teratosphaeria destructans</name>
    <dbReference type="NCBI Taxonomy" id="418781"/>
    <lineage>
        <taxon>Eukaryota</taxon>
        <taxon>Fungi</taxon>
        <taxon>Dikarya</taxon>
        <taxon>Ascomycota</taxon>
        <taxon>Pezizomycotina</taxon>
        <taxon>Dothideomycetes</taxon>
        <taxon>Dothideomycetidae</taxon>
        <taxon>Mycosphaerellales</taxon>
        <taxon>Teratosphaeriaceae</taxon>
        <taxon>Teratosphaeria</taxon>
    </lineage>
</organism>
<feature type="region of interest" description="Disordered" evidence="8">
    <location>
        <begin position="446"/>
        <end position="475"/>
    </location>
</feature>
<keyword evidence="6" id="KW-0539">Nucleus</keyword>
<dbReference type="GO" id="GO:0003677">
    <property type="term" value="F:DNA binding"/>
    <property type="evidence" value="ECO:0007669"/>
    <property type="project" value="UniProtKB-KW"/>
</dbReference>
<evidence type="ECO:0000256" key="7">
    <source>
        <dbReference type="SAM" id="Coils"/>
    </source>
</evidence>
<keyword evidence="10" id="KW-1185">Reference proteome</keyword>
<feature type="compositionally biased region" description="Polar residues" evidence="8">
    <location>
        <begin position="461"/>
        <end position="475"/>
    </location>
</feature>
<evidence type="ECO:0000256" key="6">
    <source>
        <dbReference type="ARBA" id="ARBA00023242"/>
    </source>
</evidence>
<dbReference type="CDD" id="cd14704">
    <property type="entry name" value="bZIP_HY5-like"/>
    <property type="match status" value="1"/>
</dbReference>
<sequence length="683" mass="75779">MAANPRLSYYATAPDHHAKHSSQFEVDSEAGVLDPAILDADIMQSPSNAHYGRKDSFASNGVLTPTEPHGWEHQIHSLPIDAAAGGAIPYHDDHGPFLRPGPPHAHPSAYGPHPPPSWPLDHASGAITPPNGMDFMSQAAPSYDAHFVHPPMDASRGSFSHGPVPVPAQATAFNGPQVDQAFAPQVQAPMSPHSHADWMRLAEDESRSRPMQKRMRPNSPPMTMVDFARRDGIRKKNGRIDIPPERNIHTIDELIDQTTDEDLLKELKQQKRLLRNREAAYVHLDLIRLQEHVANVRSLASRQRKKKHTEDLEHKEKGYSHEIQRLEANVSALQIENQHQEEQRQILLQRFQESQRVIESLQEDIRNLKLQHNEETSSLRHKLLQAEQQDFETCQAPAMSAAPSSNGLGDFAEQMGSLNVGAHDMSNQEWSLIGYPEFATSDLDEFSWDPPASMQAVEKPPSSTMSATPSKKSGNADQPIATGLLFMLLLCGAYVASRPSSLQPAGVPEMPLEVRNAAPAVLQNLLAEGGSASGAGSINFQTGLHEPQPSGMPHGAARGNSRLDQLHKHVTSPTKQQQLDQAAQLTTAQYASISNMNMESYDGTNRGQNRPVSGQRRNMAETLANLQRDRDSQQTSKAEVYTRSLLWNQIPEDVVQQFKQMVRDHEDIEKRQQQMQNGLKHEA</sequence>
<feature type="region of interest" description="Disordered" evidence="8">
    <location>
        <begin position="90"/>
        <end position="111"/>
    </location>
</feature>
<reference evidence="9 10" key="2">
    <citation type="journal article" date="2021" name="Curr. Genet.">
        <title>Genetic response to nitrogen starvation in the aggressive Eucalyptus foliar pathogen Teratosphaeria destructans.</title>
        <authorList>
            <person name="Havenga M."/>
            <person name="Wingfield B.D."/>
            <person name="Wingfield M.J."/>
            <person name="Dreyer L.L."/>
            <person name="Roets F."/>
            <person name="Aylward J."/>
        </authorList>
    </citation>
    <scope>NUCLEOTIDE SEQUENCE [LARGE SCALE GENOMIC DNA]</scope>
    <source>
        <strain evidence="9">CMW44962</strain>
    </source>
</reference>
<dbReference type="PANTHER" id="PTHR47416">
    <property type="entry name" value="BASIC-LEUCINE ZIPPER TRANSCRIPTION FACTOR F-RELATED"/>
    <property type="match status" value="1"/>
</dbReference>
<name>A0A9W7SNF4_9PEZI</name>
<comment type="subcellular location">
    <subcellularLocation>
        <location evidence="1">Nucleus</location>
    </subcellularLocation>
</comment>
<evidence type="ECO:0000256" key="2">
    <source>
        <dbReference type="ARBA" id="ARBA00007163"/>
    </source>
</evidence>
<dbReference type="EMBL" id="RIBY02002089">
    <property type="protein sequence ID" value="KAH9825737.1"/>
    <property type="molecule type" value="Genomic_DNA"/>
</dbReference>
<evidence type="ECO:0000256" key="1">
    <source>
        <dbReference type="ARBA" id="ARBA00004123"/>
    </source>
</evidence>